<dbReference type="InterPro" id="IPR001969">
    <property type="entry name" value="Aspartic_peptidase_AS"/>
</dbReference>
<gene>
    <name evidence="9" type="ORF">ACEWY4_003791</name>
</gene>
<feature type="region of interest" description="Disordered" evidence="6">
    <location>
        <begin position="160"/>
        <end position="181"/>
    </location>
</feature>
<dbReference type="PROSITE" id="PS00141">
    <property type="entry name" value="ASP_PROTEASE"/>
    <property type="match status" value="1"/>
</dbReference>
<feature type="region of interest" description="Disordered" evidence="6">
    <location>
        <begin position="113"/>
        <end position="144"/>
    </location>
</feature>
<dbReference type="GO" id="GO:0016779">
    <property type="term" value="F:nucleotidyltransferase activity"/>
    <property type="evidence" value="ECO:0007669"/>
    <property type="project" value="UniProtKB-KW"/>
</dbReference>
<evidence type="ECO:0000256" key="6">
    <source>
        <dbReference type="SAM" id="MobiDB-lite"/>
    </source>
</evidence>
<name>A0ABD1KSB1_9TELE</name>
<dbReference type="InterPro" id="IPR001878">
    <property type="entry name" value="Znf_CCHC"/>
</dbReference>
<keyword evidence="1" id="KW-0808">Transferase</keyword>
<dbReference type="Proteomes" id="UP001591681">
    <property type="component" value="Unassembled WGS sequence"/>
</dbReference>
<feature type="domain" description="CCHC-type" evidence="8">
    <location>
        <begin position="146"/>
        <end position="160"/>
    </location>
</feature>
<keyword evidence="2" id="KW-0548">Nucleotidyltransferase</keyword>
<dbReference type="EMBL" id="JBHFQA010000003">
    <property type="protein sequence ID" value="KAL2102030.1"/>
    <property type="molecule type" value="Genomic_DNA"/>
</dbReference>
<reference evidence="9 10" key="1">
    <citation type="submission" date="2024-09" db="EMBL/GenBank/DDBJ databases">
        <title>A chromosome-level genome assembly of Gray's grenadier anchovy, Coilia grayii.</title>
        <authorList>
            <person name="Fu Z."/>
        </authorList>
    </citation>
    <scope>NUCLEOTIDE SEQUENCE [LARGE SCALE GENOMIC DNA]</scope>
    <source>
        <strain evidence="9">G4</strain>
        <tissue evidence="9">Muscle</tissue>
    </source>
</reference>
<keyword evidence="5" id="KW-0479">Metal-binding</keyword>
<comment type="caution">
    <text evidence="9">The sequence shown here is derived from an EMBL/GenBank/DDBJ whole genome shotgun (WGS) entry which is preliminary data.</text>
</comment>
<evidence type="ECO:0000256" key="1">
    <source>
        <dbReference type="ARBA" id="ARBA00022679"/>
    </source>
</evidence>
<keyword evidence="4" id="KW-0378">Hydrolase</keyword>
<keyword evidence="10" id="KW-1185">Reference proteome</keyword>
<dbReference type="InterPro" id="IPR036875">
    <property type="entry name" value="Znf_CCHC_sf"/>
</dbReference>
<evidence type="ECO:0000313" key="9">
    <source>
        <dbReference type="EMBL" id="KAL2102030.1"/>
    </source>
</evidence>
<feature type="chain" id="PRO_5044746880" description="CCHC-type domain-containing protein" evidence="7">
    <location>
        <begin position="18"/>
        <end position="394"/>
    </location>
</feature>
<dbReference type="SUPFAM" id="SSF50630">
    <property type="entry name" value="Acid proteases"/>
    <property type="match status" value="1"/>
</dbReference>
<dbReference type="GO" id="GO:0004519">
    <property type="term" value="F:endonuclease activity"/>
    <property type="evidence" value="ECO:0007669"/>
    <property type="project" value="UniProtKB-KW"/>
</dbReference>
<dbReference type="PANTHER" id="PTHR37984">
    <property type="entry name" value="PROTEIN CBG26694"/>
    <property type="match status" value="1"/>
</dbReference>
<keyword evidence="3" id="KW-0540">Nuclease</keyword>
<evidence type="ECO:0000259" key="8">
    <source>
        <dbReference type="PROSITE" id="PS50158"/>
    </source>
</evidence>
<dbReference type="AlphaFoldDB" id="A0ABD1KSB1"/>
<accession>A0ABD1KSB1</accession>
<evidence type="ECO:0000256" key="3">
    <source>
        <dbReference type="ARBA" id="ARBA00022722"/>
    </source>
</evidence>
<feature type="signal peptide" evidence="7">
    <location>
        <begin position="1"/>
        <end position="17"/>
    </location>
</feature>
<dbReference type="GO" id="GO:0008270">
    <property type="term" value="F:zinc ion binding"/>
    <property type="evidence" value="ECO:0007669"/>
    <property type="project" value="UniProtKB-KW"/>
</dbReference>
<feature type="region of interest" description="Disordered" evidence="6">
    <location>
        <begin position="42"/>
        <end position="74"/>
    </location>
</feature>
<evidence type="ECO:0000256" key="2">
    <source>
        <dbReference type="ARBA" id="ARBA00022695"/>
    </source>
</evidence>
<dbReference type="SUPFAM" id="SSF56672">
    <property type="entry name" value="DNA/RNA polymerases"/>
    <property type="match status" value="1"/>
</dbReference>
<dbReference type="InterPro" id="IPR021109">
    <property type="entry name" value="Peptidase_aspartic_dom_sf"/>
</dbReference>
<dbReference type="InterPro" id="IPR050951">
    <property type="entry name" value="Retrovirus_Pol_polyprotein"/>
</dbReference>
<keyword evidence="5" id="KW-0863">Zinc-finger</keyword>
<proteinExistence type="predicted"/>
<dbReference type="Gene3D" id="3.10.10.10">
    <property type="entry name" value="HIV Type 1 Reverse Transcriptase, subunit A, domain 1"/>
    <property type="match status" value="1"/>
</dbReference>
<keyword evidence="7" id="KW-0732">Signal</keyword>
<evidence type="ECO:0000313" key="10">
    <source>
        <dbReference type="Proteomes" id="UP001591681"/>
    </source>
</evidence>
<keyword evidence="5" id="KW-0862">Zinc</keyword>
<evidence type="ECO:0000256" key="7">
    <source>
        <dbReference type="SAM" id="SignalP"/>
    </source>
</evidence>
<dbReference type="InterPro" id="IPR043502">
    <property type="entry name" value="DNA/RNA_pol_sf"/>
</dbReference>
<organism evidence="9 10">
    <name type="scientific">Coilia grayii</name>
    <name type="common">Gray's grenadier anchovy</name>
    <dbReference type="NCBI Taxonomy" id="363190"/>
    <lineage>
        <taxon>Eukaryota</taxon>
        <taxon>Metazoa</taxon>
        <taxon>Chordata</taxon>
        <taxon>Craniata</taxon>
        <taxon>Vertebrata</taxon>
        <taxon>Euteleostomi</taxon>
        <taxon>Actinopterygii</taxon>
        <taxon>Neopterygii</taxon>
        <taxon>Teleostei</taxon>
        <taxon>Clupei</taxon>
        <taxon>Clupeiformes</taxon>
        <taxon>Clupeoidei</taxon>
        <taxon>Engraulidae</taxon>
        <taxon>Coilinae</taxon>
        <taxon>Coilia</taxon>
    </lineage>
</organism>
<dbReference type="PROSITE" id="PS50158">
    <property type="entry name" value="ZF_CCHC"/>
    <property type="match status" value="1"/>
</dbReference>
<sequence length="394" mass="44057">MLRGQLVLGLLLGPVQMELQRRVRREAGLTFAETCKEAKAMEKEIAETPVSVDTRRTYNNPPQPTPPTPPEPLQDWKSMKEALRTELVEELRVQVTDLKTSLLSELWAQQCARRQPEAAGGGDQVGSRTRRRPRQPQWDDQGRPICLRCGEAGHMLRDCRPQEAANQRSVSTAEDGEGPGGPMRAALVGESPEVEVHIQGKRIPCIIDTGSQVTLLSRGLFQQYLQGAELKEEDVQAPNQLVLRQEADTVVEVDVRPVRGPLPTCLTPLLEQTNGLTPLQSDQLRGLLERWQPVFAQSEEDYGCTSAVYHTMPTGEAAPIRQRYRPVPPCLYAELRTLLRGMLDGGVIKESLSPWASPVVLVRKKDGSWRFCVDYRRLNAVTHKDTPCPVWKSP</sequence>
<dbReference type="PANTHER" id="PTHR37984:SF5">
    <property type="entry name" value="PROTEIN NYNRIN-LIKE"/>
    <property type="match status" value="1"/>
</dbReference>
<dbReference type="SUPFAM" id="SSF57756">
    <property type="entry name" value="Retrovirus zinc finger-like domains"/>
    <property type="match status" value="1"/>
</dbReference>
<evidence type="ECO:0000256" key="5">
    <source>
        <dbReference type="PROSITE-ProRule" id="PRU00047"/>
    </source>
</evidence>
<feature type="compositionally biased region" description="Pro residues" evidence="6">
    <location>
        <begin position="61"/>
        <end position="72"/>
    </location>
</feature>
<evidence type="ECO:0000256" key="4">
    <source>
        <dbReference type="ARBA" id="ARBA00022759"/>
    </source>
</evidence>
<keyword evidence="4" id="KW-0255">Endonuclease</keyword>
<protein>
    <recommendedName>
        <fullName evidence="8">CCHC-type domain-containing protein</fullName>
    </recommendedName>
</protein>